<dbReference type="EMBL" id="JAWJEJ010000001">
    <property type="protein sequence ID" value="MDV3456036.1"/>
    <property type="molecule type" value="Genomic_DNA"/>
</dbReference>
<evidence type="ECO:0008006" key="3">
    <source>
        <dbReference type="Google" id="ProtNLM"/>
    </source>
</evidence>
<protein>
    <recommendedName>
        <fullName evidence="3">ACT domain-containing protein</fullName>
    </recommendedName>
</protein>
<name>A0ABU3Y3R9_9SPHN</name>
<gene>
    <name evidence="1" type="ORF">RZN05_03510</name>
</gene>
<dbReference type="Proteomes" id="UP001273531">
    <property type="component" value="Unassembled WGS sequence"/>
</dbReference>
<evidence type="ECO:0000313" key="1">
    <source>
        <dbReference type="EMBL" id="MDV3456036.1"/>
    </source>
</evidence>
<proteinExistence type="predicted"/>
<organism evidence="1 2">
    <name type="scientific">Sphingomonas agrestis</name>
    <dbReference type="NCBI Taxonomy" id="3080540"/>
    <lineage>
        <taxon>Bacteria</taxon>
        <taxon>Pseudomonadati</taxon>
        <taxon>Pseudomonadota</taxon>
        <taxon>Alphaproteobacteria</taxon>
        <taxon>Sphingomonadales</taxon>
        <taxon>Sphingomonadaceae</taxon>
        <taxon>Sphingomonas</taxon>
    </lineage>
</organism>
<sequence>MRTRFRIVGAESGELLLRVVNLFVQQGLTVETLSAVAADGGYNVEVEVLDGSPARVELVTEKLRALVLVRAVEAVADLPERVAA</sequence>
<accession>A0ABU3Y3R9</accession>
<evidence type="ECO:0000313" key="2">
    <source>
        <dbReference type="Proteomes" id="UP001273531"/>
    </source>
</evidence>
<keyword evidence="2" id="KW-1185">Reference proteome</keyword>
<comment type="caution">
    <text evidence="1">The sequence shown here is derived from an EMBL/GenBank/DDBJ whole genome shotgun (WGS) entry which is preliminary data.</text>
</comment>
<reference evidence="1 2" key="1">
    <citation type="submission" date="2023-10" db="EMBL/GenBank/DDBJ databases">
        <title>Sphingomonas sp. HF-S4 16S ribosomal RNA gene Genome sequencing and assembly.</title>
        <authorList>
            <person name="Lee H."/>
        </authorList>
    </citation>
    <scope>NUCLEOTIDE SEQUENCE [LARGE SCALE GENOMIC DNA]</scope>
    <source>
        <strain evidence="1 2">HF-S4</strain>
    </source>
</reference>
<dbReference type="RefSeq" id="WP_317225237.1">
    <property type="nucleotide sequence ID" value="NZ_JAWJEJ010000001.1"/>
</dbReference>